<sequence length="136" mass="14816">MQTILWATDGSRLAEKSGEIAKQCLEAFPTSRLIALYVEQPTYEGSITLPITDGEKQVISDIQAHIAKELSHFGARVQFISLVGVPADTICHTAEKKQADVILIGSHAHNTLERIFVGSVSTAVLHHAKCPVMVIR</sequence>
<evidence type="ECO:0000256" key="1">
    <source>
        <dbReference type="ARBA" id="ARBA00008791"/>
    </source>
</evidence>
<protein>
    <recommendedName>
        <fullName evidence="2">UspA domain-containing protein</fullName>
    </recommendedName>
</protein>
<evidence type="ECO:0000259" key="2">
    <source>
        <dbReference type="Pfam" id="PF00582"/>
    </source>
</evidence>
<dbReference type="InterPro" id="IPR006016">
    <property type="entry name" value="UspA"/>
</dbReference>
<dbReference type="Gene3D" id="3.40.50.620">
    <property type="entry name" value="HUPs"/>
    <property type="match status" value="1"/>
</dbReference>
<dbReference type="InterPro" id="IPR014729">
    <property type="entry name" value="Rossmann-like_a/b/a_fold"/>
</dbReference>
<organism evidence="3 4">
    <name type="scientific">Sulfoacidibacillus ferrooxidans</name>
    <dbReference type="NCBI Taxonomy" id="2005001"/>
    <lineage>
        <taxon>Bacteria</taxon>
        <taxon>Bacillati</taxon>
        <taxon>Bacillota</taxon>
        <taxon>Bacilli</taxon>
        <taxon>Bacillales</taxon>
        <taxon>Alicyclobacillaceae</taxon>
        <taxon>Sulfoacidibacillus</taxon>
    </lineage>
</organism>
<dbReference type="SUPFAM" id="SSF52402">
    <property type="entry name" value="Adenine nucleotide alpha hydrolases-like"/>
    <property type="match status" value="1"/>
</dbReference>
<feature type="domain" description="UspA" evidence="2">
    <location>
        <begin position="2"/>
        <end position="136"/>
    </location>
</feature>
<keyword evidence="4" id="KW-1185">Reference proteome</keyword>
<reference evidence="3" key="1">
    <citation type="submission" date="2022-03" db="EMBL/GenBank/DDBJ databases">
        <title>Draft Genome Sequence of Firmicute Strain S0AB, a Heterotrophic Iron/Sulfur-Oxidizing Extreme Acidophile.</title>
        <authorList>
            <person name="Vergara E."/>
            <person name="Pakostova E."/>
            <person name="Johnson D.B."/>
            <person name="Holmes D.S."/>
        </authorList>
    </citation>
    <scope>NUCLEOTIDE SEQUENCE</scope>
    <source>
        <strain evidence="3">S0AB</strain>
    </source>
</reference>
<dbReference type="PANTHER" id="PTHR31964">
    <property type="entry name" value="ADENINE NUCLEOTIDE ALPHA HYDROLASES-LIKE SUPERFAMILY PROTEIN"/>
    <property type="match status" value="1"/>
</dbReference>
<accession>A0A9X1V9I7</accession>
<dbReference type="CDD" id="cd00293">
    <property type="entry name" value="USP-like"/>
    <property type="match status" value="1"/>
</dbReference>
<evidence type="ECO:0000313" key="3">
    <source>
        <dbReference type="EMBL" id="MCI0183690.1"/>
    </source>
</evidence>
<dbReference type="Pfam" id="PF00582">
    <property type="entry name" value="Usp"/>
    <property type="match status" value="1"/>
</dbReference>
<proteinExistence type="inferred from homology"/>
<comment type="caution">
    <text evidence="3">The sequence shown here is derived from an EMBL/GenBank/DDBJ whole genome shotgun (WGS) entry which is preliminary data.</text>
</comment>
<dbReference type="Proteomes" id="UP001139263">
    <property type="component" value="Unassembled WGS sequence"/>
</dbReference>
<dbReference type="RefSeq" id="WP_241714294.1">
    <property type="nucleotide sequence ID" value="NZ_JALBUF010000006.1"/>
</dbReference>
<gene>
    <name evidence="3" type="ORF">MM817_01981</name>
</gene>
<dbReference type="EMBL" id="JALBUF010000006">
    <property type="protein sequence ID" value="MCI0183690.1"/>
    <property type="molecule type" value="Genomic_DNA"/>
</dbReference>
<dbReference type="AlphaFoldDB" id="A0A9X1V9I7"/>
<dbReference type="PRINTS" id="PR01438">
    <property type="entry name" value="UNVRSLSTRESS"/>
</dbReference>
<dbReference type="PANTHER" id="PTHR31964:SF113">
    <property type="entry name" value="USPA DOMAIN-CONTAINING PROTEIN"/>
    <property type="match status" value="1"/>
</dbReference>
<evidence type="ECO:0000313" key="4">
    <source>
        <dbReference type="Proteomes" id="UP001139263"/>
    </source>
</evidence>
<dbReference type="InterPro" id="IPR006015">
    <property type="entry name" value="Universal_stress_UspA"/>
</dbReference>
<name>A0A9X1V9I7_9BACL</name>
<comment type="similarity">
    <text evidence="1">Belongs to the universal stress protein A family.</text>
</comment>